<comment type="subcellular location">
    <subcellularLocation>
        <location evidence="1 8">Cell outer membrane</location>
        <topology evidence="1 8">Multi-pass membrane protein</topology>
    </subcellularLocation>
</comment>
<evidence type="ECO:0000256" key="6">
    <source>
        <dbReference type="ARBA" id="ARBA00023136"/>
    </source>
</evidence>
<dbReference type="InterPro" id="IPR000531">
    <property type="entry name" value="Beta-barrel_TonB"/>
</dbReference>
<proteinExistence type="inferred from homology"/>
<comment type="similarity">
    <text evidence="8 9">Belongs to the TonB-dependent receptor family.</text>
</comment>
<dbReference type="PROSITE" id="PS52016">
    <property type="entry name" value="TONB_DEPENDENT_REC_3"/>
    <property type="match status" value="1"/>
</dbReference>
<gene>
    <name evidence="13" type="ORF">DRW07_03520</name>
</gene>
<dbReference type="RefSeq" id="WP_124026487.1">
    <property type="nucleotide sequence ID" value="NZ_JBHRSN010000005.1"/>
</dbReference>
<dbReference type="GO" id="GO:0009279">
    <property type="term" value="C:cell outer membrane"/>
    <property type="evidence" value="ECO:0007669"/>
    <property type="project" value="UniProtKB-SubCell"/>
</dbReference>
<organism evidence="13 14">
    <name type="scientific">Alteromonas sediminis</name>
    <dbReference type="NCBI Taxonomy" id="2259342"/>
    <lineage>
        <taxon>Bacteria</taxon>
        <taxon>Pseudomonadati</taxon>
        <taxon>Pseudomonadota</taxon>
        <taxon>Gammaproteobacteria</taxon>
        <taxon>Alteromonadales</taxon>
        <taxon>Alteromonadaceae</taxon>
        <taxon>Alteromonas/Salinimonas group</taxon>
        <taxon>Alteromonas</taxon>
    </lineage>
</organism>
<dbReference type="Pfam" id="PF00593">
    <property type="entry name" value="TonB_dep_Rec_b-barrel"/>
    <property type="match status" value="1"/>
</dbReference>
<keyword evidence="2 8" id="KW-0813">Transport</keyword>
<keyword evidence="13" id="KW-0675">Receptor</keyword>
<evidence type="ECO:0000256" key="9">
    <source>
        <dbReference type="RuleBase" id="RU003357"/>
    </source>
</evidence>
<keyword evidence="5 9" id="KW-0798">TonB box</keyword>
<reference evidence="13 14" key="1">
    <citation type="submission" date="2018-11" db="EMBL/GenBank/DDBJ databases">
        <authorList>
            <person name="Ye M.-Q."/>
            <person name="Du Z.-J."/>
        </authorList>
    </citation>
    <scope>NUCLEOTIDE SEQUENCE [LARGE SCALE GENOMIC DNA]</scope>
    <source>
        <strain evidence="13 14">U0105</strain>
    </source>
</reference>
<dbReference type="Pfam" id="PF07715">
    <property type="entry name" value="Plug"/>
    <property type="match status" value="1"/>
</dbReference>
<keyword evidence="7 8" id="KW-0998">Cell outer membrane</keyword>
<dbReference type="InterPro" id="IPR036942">
    <property type="entry name" value="Beta-barrel_TonB_sf"/>
</dbReference>
<evidence type="ECO:0000256" key="2">
    <source>
        <dbReference type="ARBA" id="ARBA00022448"/>
    </source>
</evidence>
<feature type="signal peptide" evidence="10">
    <location>
        <begin position="1"/>
        <end position="32"/>
    </location>
</feature>
<keyword evidence="6 8" id="KW-0472">Membrane</keyword>
<comment type="caution">
    <text evidence="13">The sequence shown here is derived from an EMBL/GenBank/DDBJ whole genome shotgun (WGS) entry which is preliminary data.</text>
</comment>
<evidence type="ECO:0000313" key="13">
    <source>
        <dbReference type="EMBL" id="RPJ68486.1"/>
    </source>
</evidence>
<sequence length="1014" mass="112482">MKSTPKNIRTKSFIPSILAASVALSLSPGLLAQSTDTPSADDEKSIEKIAVVGTQIRGGKMSEALAVSVMDAEDIAELGIDSGDELLDLIPENGQNFFNEAENISGGVNAARGDVGAFNLRNLGTGNTLVLLNGRRLVNAASYQTEEVGGSFVPVNSVNSNTIPVAGLSRVEVLRDGASAIYGADAVAGVVNHVLKTDFEGFNVRLKRSEYDNLPAANNTVTFEMGKNFNDGRTNVSAFVNYYDRDRINSLDDERWANSDFRGRLPEGSPWADSTDFRNDTANSLFGRFDIIPGNEGDLDNNNLVDSAGEFHVYPLSDPACSDPVAWQINEYTCGVEDQQRNNPGGYPLYRLNYNSYDGIGRDLRSDLQRFNFFTFVNHQFENGVESFTEFSYYKSKTNLIRHASAAFSTSELVVAAENYYNPFGVAGSPNRLPESITGDFTADGFDIVLDNYRFAEFPRIVDNDGDSFRFLQGFRGYWGDWFWDTALMHSEAEKTDITRNRVSNTLMQEALNDPTPAAYNPFSGGINSNIERALIDVTRESKTEITLFDFKASHDSIFELPGGDVGILLGFEWRDESFVDDRDPRLDGTIVFTDKEGDTYPFVSDVVNSSPTPDNAGDRQVTSLFTELQLPILDNLDVQAALRFEDFSDVGSTTVGKVAFGYRPAEWLLVRGSWSEAFRAPNLVTVNEDIVARNNSRTDWTCVYAAENGGDPDQDVLDCNNSIQRIAQGSDQLKPEESENTSIGLVFTPTENLTVTLDFWSIDKENTIGLFGEENHTLLDLIRRLESGGSCNTNPAVSRDPVEAGSDEEAIYLAAGLCPAGDIKFIDDRYANLDRRIVEGHDLGVYYDFETAFGDFNFKFNASWLDKFEQEAGGDAAILVEAAESGLLPESYPIDGFADLIGRDGNQEKRYSFKLNWRQGDWGASFSSNYIGDFYQSSLTLDDGTRYIIPSMTTYDATVSYNFDVMETRTRVRFGVRNLTDERAPLADRFFGYFADAHRDYGRSYYLDVKAFF</sequence>
<evidence type="ECO:0000259" key="12">
    <source>
        <dbReference type="Pfam" id="PF07715"/>
    </source>
</evidence>
<dbReference type="EMBL" id="RPOK01000001">
    <property type="protein sequence ID" value="RPJ68486.1"/>
    <property type="molecule type" value="Genomic_DNA"/>
</dbReference>
<evidence type="ECO:0000256" key="10">
    <source>
        <dbReference type="SAM" id="SignalP"/>
    </source>
</evidence>
<evidence type="ECO:0000256" key="1">
    <source>
        <dbReference type="ARBA" id="ARBA00004571"/>
    </source>
</evidence>
<dbReference type="Gene3D" id="2.170.130.10">
    <property type="entry name" value="TonB-dependent receptor, plug domain"/>
    <property type="match status" value="1"/>
</dbReference>
<keyword evidence="3 8" id="KW-1134">Transmembrane beta strand</keyword>
<dbReference type="PANTHER" id="PTHR47234">
    <property type="match status" value="1"/>
</dbReference>
<dbReference type="OrthoDB" id="176248at2"/>
<evidence type="ECO:0000259" key="11">
    <source>
        <dbReference type="Pfam" id="PF00593"/>
    </source>
</evidence>
<evidence type="ECO:0000256" key="8">
    <source>
        <dbReference type="PROSITE-ProRule" id="PRU01360"/>
    </source>
</evidence>
<protein>
    <submittedName>
        <fullName evidence="13">TonB-dependent receptor</fullName>
    </submittedName>
</protein>
<evidence type="ECO:0000256" key="4">
    <source>
        <dbReference type="ARBA" id="ARBA00022692"/>
    </source>
</evidence>
<dbReference type="Proteomes" id="UP000275281">
    <property type="component" value="Unassembled WGS sequence"/>
</dbReference>
<dbReference type="AlphaFoldDB" id="A0A3N5Y5P6"/>
<dbReference type="SUPFAM" id="SSF56935">
    <property type="entry name" value="Porins"/>
    <property type="match status" value="1"/>
</dbReference>
<evidence type="ECO:0000256" key="5">
    <source>
        <dbReference type="ARBA" id="ARBA00023077"/>
    </source>
</evidence>
<feature type="chain" id="PRO_5018273478" evidence="10">
    <location>
        <begin position="33"/>
        <end position="1014"/>
    </location>
</feature>
<dbReference type="InterPro" id="IPR037066">
    <property type="entry name" value="Plug_dom_sf"/>
</dbReference>
<feature type="domain" description="TonB-dependent receptor-like beta-barrel" evidence="11">
    <location>
        <begin position="468"/>
        <end position="980"/>
    </location>
</feature>
<keyword evidence="14" id="KW-1185">Reference proteome</keyword>
<dbReference type="InterPro" id="IPR039426">
    <property type="entry name" value="TonB-dep_rcpt-like"/>
</dbReference>
<dbReference type="PANTHER" id="PTHR47234:SF2">
    <property type="entry name" value="TONB-DEPENDENT RECEPTOR"/>
    <property type="match status" value="1"/>
</dbReference>
<keyword evidence="10" id="KW-0732">Signal</keyword>
<dbReference type="Gene3D" id="2.40.170.20">
    <property type="entry name" value="TonB-dependent receptor, beta-barrel domain"/>
    <property type="match status" value="1"/>
</dbReference>
<evidence type="ECO:0000256" key="3">
    <source>
        <dbReference type="ARBA" id="ARBA00022452"/>
    </source>
</evidence>
<feature type="domain" description="TonB-dependent receptor plug" evidence="12">
    <location>
        <begin position="62"/>
        <end position="190"/>
    </location>
</feature>
<evidence type="ECO:0000313" key="14">
    <source>
        <dbReference type="Proteomes" id="UP000275281"/>
    </source>
</evidence>
<evidence type="ECO:0000256" key="7">
    <source>
        <dbReference type="ARBA" id="ARBA00023237"/>
    </source>
</evidence>
<dbReference type="InterPro" id="IPR012910">
    <property type="entry name" value="Plug_dom"/>
</dbReference>
<accession>A0A3N5Y5P6</accession>
<name>A0A3N5Y5P6_9ALTE</name>
<keyword evidence="4 8" id="KW-0812">Transmembrane</keyword>